<proteinExistence type="predicted"/>
<reference evidence="1 2" key="1">
    <citation type="submission" date="2019-03" db="EMBL/GenBank/DDBJ databases">
        <title>First draft genome of Liparis tanakae, snailfish: a comprehensive survey of snailfish specific genes.</title>
        <authorList>
            <person name="Kim W."/>
            <person name="Song I."/>
            <person name="Jeong J.-H."/>
            <person name="Kim D."/>
            <person name="Kim S."/>
            <person name="Ryu S."/>
            <person name="Song J.Y."/>
            <person name="Lee S.K."/>
        </authorList>
    </citation>
    <scope>NUCLEOTIDE SEQUENCE [LARGE SCALE GENOMIC DNA]</scope>
    <source>
        <tissue evidence="1">Muscle</tissue>
    </source>
</reference>
<evidence type="ECO:0000313" key="2">
    <source>
        <dbReference type="Proteomes" id="UP000314294"/>
    </source>
</evidence>
<evidence type="ECO:0000313" key="1">
    <source>
        <dbReference type="EMBL" id="TNN44682.1"/>
    </source>
</evidence>
<gene>
    <name evidence="1" type="ORF">EYF80_045111</name>
</gene>
<sequence>MTSLPVKVNSTRSYSVPVQPCSVSALKAVKRRLWLFRGDTCRSSGGHGVSLIPGAVGFTSSHLWDVPGVVVHL</sequence>
<name>A0A4Z2FWF6_9TELE</name>
<dbReference type="EMBL" id="SRLO01000889">
    <property type="protein sequence ID" value="TNN44682.1"/>
    <property type="molecule type" value="Genomic_DNA"/>
</dbReference>
<protein>
    <submittedName>
        <fullName evidence="1">Uncharacterized protein</fullName>
    </submittedName>
</protein>
<accession>A0A4Z2FWF6</accession>
<dbReference type="AlphaFoldDB" id="A0A4Z2FWF6"/>
<comment type="caution">
    <text evidence="1">The sequence shown here is derived from an EMBL/GenBank/DDBJ whole genome shotgun (WGS) entry which is preliminary data.</text>
</comment>
<dbReference type="Proteomes" id="UP000314294">
    <property type="component" value="Unassembled WGS sequence"/>
</dbReference>
<organism evidence="1 2">
    <name type="scientific">Liparis tanakae</name>
    <name type="common">Tanaka's snailfish</name>
    <dbReference type="NCBI Taxonomy" id="230148"/>
    <lineage>
        <taxon>Eukaryota</taxon>
        <taxon>Metazoa</taxon>
        <taxon>Chordata</taxon>
        <taxon>Craniata</taxon>
        <taxon>Vertebrata</taxon>
        <taxon>Euteleostomi</taxon>
        <taxon>Actinopterygii</taxon>
        <taxon>Neopterygii</taxon>
        <taxon>Teleostei</taxon>
        <taxon>Neoteleostei</taxon>
        <taxon>Acanthomorphata</taxon>
        <taxon>Eupercaria</taxon>
        <taxon>Perciformes</taxon>
        <taxon>Cottioidei</taxon>
        <taxon>Cottales</taxon>
        <taxon>Liparidae</taxon>
        <taxon>Liparis</taxon>
    </lineage>
</organism>
<keyword evidence="2" id="KW-1185">Reference proteome</keyword>